<evidence type="ECO:0000313" key="3">
    <source>
        <dbReference type="EMBL" id="PWB72590.1"/>
    </source>
</evidence>
<feature type="region of interest" description="Disordered" evidence="1">
    <location>
        <begin position="138"/>
        <end position="157"/>
    </location>
</feature>
<accession>A0A855X1P9</accession>
<sequence length="157" mass="16934">MEQVPKKGMSKGCLVALIIAIALLVIVIALSITCYLKRDAVIKWGTQSALTMVKTQLSKTPVAGVNTEKFGAIVDSFLTRIETEPLDYARYQPFVPILQKVGGDKKIEKGEIAELVDAFVKYYPELEPLSVGVIEETPAATPPDTAAAKPDSMPAAQ</sequence>
<feature type="transmembrane region" description="Helical" evidence="2">
    <location>
        <begin position="12"/>
        <end position="32"/>
    </location>
</feature>
<organism evidence="3 4">
    <name type="scientific">candidate division GN15 bacterium</name>
    <dbReference type="NCBI Taxonomy" id="2072418"/>
    <lineage>
        <taxon>Bacteria</taxon>
        <taxon>candidate division GN15</taxon>
    </lineage>
</organism>
<feature type="compositionally biased region" description="Low complexity" evidence="1">
    <location>
        <begin position="138"/>
        <end position="148"/>
    </location>
</feature>
<reference evidence="3 4" key="1">
    <citation type="journal article" date="2018" name="ISME J.">
        <title>A methanotrophic archaeon couples anaerobic oxidation of methane to Fe(III) reduction.</title>
        <authorList>
            <person name="Cai C."/>
            <person name="Leu A.O."/>
            <person name="Xie G.J."/>
            <person name="Guo J."/>
            <person name="Feng Y."/>
            <person name="Zhao J.X."/>
            <person name="Tyson G.W."/>
            <person name="Yuan Z."/>
            <person name="Hu S."/>
        </authorList>
    </citation>
    <scope>NUCLEOTIDE SEQUENCE [LARGE SCALE GENOMIC DNA]</scope>
    <source>
        <strain evidence="3">FeB_12</strain>
    </source>
</reference>
<evidence type="ECO:0000256" key="2">
    <source>
        <dbReference type="SAM" id="Phobius"/>
    </source>
</evidence>
<dbReference type="AlphaFoldDB" id="A0A855X1P9"/>
<name>A0A855X1P9_9BACT</name>
<dbReference type="Proteomes" id="UP000250918">
    <property type="component" value="Unassembled WGS sequence"/>
</dbReference>
<comment type="caution">
    <text evidence="3">The sequence shown here is derived from an EMBL/GenBank/DDBJ whole genome shotgun (WGS) entry which is preliminary data.</text>
</comment>
<keyword evidence="2" id="KW-0472">Membrane</keyword>
<keyword evidence="2" id="KW-1133">Transmembrane helix</keyword>
<protein>
    <submittedName>
        <fullName evidence="3">Uncharacterized protein</fullName>
    </submittedName>
</protein>
<keyword evidence="2" id="KW-0812">Transmembrane</keyword>
<dbReference type="EMBL" id="PQAP01000080">
    <property type="protein sequence ID" value="PWB72590.1"/>
    <property type="molecule type" value="Genomic_DNA"/>
</dbReference>
<proteinExistence type="predicted"/>
<evidence type="ECO:0000313" key="4">
    <source>
        <dbReference type="Proteomes" id="UP000250918"/>
    </source>
</evidence>
<evidence type="ECO:0000256" key="1">
    <source>
        <dbReference type="SAM" id="MobiDB-lite"/>
    </source>
</evidence>
<gene>
    <name evidence="3" type="ORF">C3F09_06385</name>
</gene>